<accession>A0A4R6LQV1</accession>
<evidence type="ECO:0000313" key="1">
    <source>
        <dbReference type="EMBL" id="OYO08736.1"/>
    </source>
</evidence>
<dbReference type="Pfam" id="PF12903">
    <property type="entry name" value="DUF3830"/>
    <property type="match status" value="1"/>
</dbReference>
<dbReference type="Gene3D" id="2.40.100.20">
    <property type="match status" value="1"/>
</dbReference>
<dbReference type="AlphaFoldDB" id="A0A255G2Z4"/>
<dbReference type="OrthoDB" id="8479268at2"/>
<reference evidence="1 2" key="1">
    <citation type="submission" date="2017-07" db="EMBL/GenBank/DDBJ databases">
        <title>Draft whole genome sequences of clinical Proprionibacteriaceae strains.</title>
        <authorList>
            <person name="Bernier A.-M."/>
            <person name="Bernard K."/>
            <person name="Domingo M.-C."/>
        </authorList>
    </citation>
    <scope>NUCLEOTIDE SEQUENCE [LARGE SCALE GENOMIC DNA]</scope>
    <source>
        <strain evidence="1 2">NML 030167</strain>
    </source>
</reference>
<dbReference type="RefSeq" id="WP_094355882.1">
    <property type="nucleotide sequence ID" value="NZ_NMVK01000004.1"/>
</dbReference>
<name>A0A255G2Z4_9ACTN</name>
<sequence length="175" mass="19326">MTAQGESNEAVRRVRVTLTRRGVSCVAELLQTAAPRTSAAVWDALPLEAQVYHGKYARNEIYALLPSFTDRDPGPENTTITPIPGDLCWFTFGGDQLGNPAYGYERETEHREMTAIIDLALFYGRNNLLINGDQGWVPGNVFGTVVEGLDEMAAACQDLWMGGARGETLRFERID</sequence>
<protein>
    <recommendedName>
        <fullName evidence="3">DUF3830 family protein</fullName>
    </recommendedName>
</protein>
<comment type="caution">
    <text evidence="1">The sequence shown here is derived from an EMBL/GenBank/DDBJ whole genome shotgun (WGS) entry which is preliminary data.</text>
</comment>
<dbReference type="Proteomes" id="UP000215896">
    <property type="component" value="Unassembled WGS sequence"/>
</dbReference>
<gene>
    <name evidence="1" type="ORF">CGZ94_19710</name>
</gene>
<keyword evidence="2" id="KW-1185">Reference proteome</keyword>
<dbReference type="InterPro" id="IPR029000">
    <property type="entry name" value="Cyclophilin-like_dom_sf"/>
</dbReference>
<evidence type="ECO:0000313" key="2">
    <source>
        <dbReference type="Proteomes" id="UP000215896"/>
    </source>
</evidence>
<evidence type="ECO:0008006" key="3">
    <source>
        <dbReference type="Google" id="ProtNLM"/>
    </source>
</evidence>
<accession>A0A255G2Z4</accession>
<dbReference type="SUPFAM" id="SSF50891">
    <property type="entry name" value="Cyclophilin-like"/>
    <property type="match status" value="1"/>
</dbReference>
<organism evidence="1 2">
    <name type="scientific">Enemella evansiae</name>
    <dbReference type="NCBI Taxonomy" id="2016499"/>
    <lineage>
        <taxon>Bacteria</taxon>
        <taxon>Bacillati</taxon>
        <taxon>Actinomycetota</taxon>
        <taxon>Actinomycetes</taxon>
        <taxon>Propionibacteriales</taxon>
        <taxon>Propionibacteriaceae</taxon>
        <taxon>Enemella</taxon>
    </lineage>
</organism>
<proteinExistence type="predicted"/>
<dbReference type="InterPro" id="IPR024532">
    <property type="entry name" value="DUF3830"/>
</dbReference>
<dbReference type="EMBL" id="NMVO01000018">
    <property type="protein sequence ID" value="OYO08736.1"/>
    <property type="molecule type" value="Genomic_DNA"/>
</dbReference>